<feature type="compositionally biased region" description="Polar residues" evidence="1">
    <location>
        <begin position="23"/>
        <end position="36"/>
    </location>
</feature>
<sequence length="76" mass="8647">MDFHTKSPDRITQQDVEEANIRVENNQPRATTSTALDRSQTLKTRTWHMASVYGPKRCVSIFSLPSPLMAFSILHS</sequence>
<proteinExistence type="predicted"/>
<accession>A0A087H1Y6</accession>
<dbReference type="AlphaFoldDB" id="A0A087H1Y6"/>
<dbReference type="Gramene" id="KFK36138">
    <property type="protein sequence ID" value="KFK36138"/>
    <property type="gene ID" value="AALP_AA4G082300"/>
</dbReference>
<organism evidence="2 3">
    <name type="scientific">Arabis alpina</name>
    <name type="common">Alpine rock-cress</name>
    <dbReference type="NCBI Taxonomy" id="50452"/>
    <lineage>
        <taxon>Eukaryota</taxon>
        <taxon>Viridiplantae</taxon>
        <taxon>Streptophyta</taxon>
        <taxon>Embryophyta</taxon>
        <taxon>Tracheophyta</taxon>
        <taxon>Spermatophyta</taxon>
        <taxon>Magnoliopsida</taxon>
        <taxon>eudicotyledons</taxon>
        <taxon>Gunneridae</taxon>
        <taxon>Pentapetalae</taxon>
        <taxon>rosids</taxon>
        <taxon>malvids</taxon>
        <taxon>Brassicales</taxon>
        <taxon>Brassicaceae</taxon>
        <taxon>Arabideae</taxon>
        <taxon>Arabis</taxon>
    </lineage>
</organism>
<dbReference type="EMBL" id="CM002872">
    <property type="protein sequence ID" value="KFK36138.1"/>
    <property type="molecule type" value="Genomic_DNA"/>
</dbReference>
<feature type="region of interest" description="Disordered" evidence="1">
    <location>
        <begin position="1"/>
        <end position="36"/>
    </location>
</feature>
<protein>
    <submittedName>
        <fullName evidence="2">Uncharacterized protein</fullName>
    </submittedName>
</protein>
<gene>
    <name evidence="2" type="ordered locus">AALP_Aa4g082300</name>
</gene>
<keyword evidence="3" id="KW-1185">Reference proteome</keyword>
<evidence type="ECO:0000256" key="1">
    <source>
        <dbReference type="SAM" id="MobiDB-lite"/>
    </source>
</evidence>
<name>A0A087H1Y6_ARAAL</name>
<reference evidence="3" key="1">
    <citation type="journal article" date="2015" name="Nat. Plants">
        <title>Genome expansion of Arabis alpina linked with retrotransposition and reduced symmetric DNA methylation.</title>
        <authorList>
            <person name="Willing E.M."/>
            <person name="Rawat V."/>
            <person name="Mandakova T."/>
            <person name="Maumus F."/>
            <person name="James G.V."/>
            <person name="Nordstroem K.J."/>
            <person name="Becker C."/>
            <person name="Warthmann N."/>
            <person name="Chica C."/>
            <person name="Szarzynska B."/>
            <person name="Zytnicki M."/>
            <person name="Albani M.C."/>
            <person name="Kiefer C."/>
            <person name="Bergonzi S."/>
            <person name="Castaings L."/>
            <person name="Mateos J.L."/>
            <person name="Berns M.C."/>
            <person name="Bujdoso N."/>
            <person name="Piofczyk T."/>
            <person name="de Lorenzo L."/>
            <person name="Barrero-Sicilia C."/>
            <person name="Mateos I."/>
            <person name="Piednoel M."/>
            <person name="Hagmann J."/>
            <person name="Chen-Min-Tao R."/>
            <person name="Iglesias-Fernandez R."/>
            <person name="Schuster S.C."/>
            <person name="Alonso-Blanco C."/>
            <person name="Roudier F."/>
            <person name="Carbonero P."/>
            <person name="Paz-Ares J."/>
            <person name="Davis S.J."/>
            <person name="Pecinka A."/>
            <person name="Quesneville H."/>
            <person name="Colot V."/>
            <person name="Lysak M.A."/>
            <person name="Weigel D."/>
            <person name="Coupland G."/>
            <person name="Schneeberger K."/>
        </authorList>
    </citation>
    <scope>NUCLEOTIDE SEQUENCE [LARGE SCALE GENOMIC DNA]</scope>
    <source>
        <strain evidence="3">cv. Pajares</strain>
    </source>
</reference>
<evidence type="ECO:0000313" key="3">
    <source>
        <dbReference type="Proteomes" id="UP000029120"/>
    </source>
</evidence>
<evidence type="ECO:0000313" key="2">
    <source>
        <dbReference type="EMBL" id="KFK36138.1"/>
    </source>
</evidence>
<dbReference type="Proteomes" id="UP000029120">
    <property type="component" value="Chromosome 4"/>
</dbReference>